<keyword evidence="2" id="KW-1185">Reference proteome</keyword>
<gene>
    <name evidence="1" type="ORF">BDN72DRAFT_818421</name>
</gene>
<evidence type="ECO:0000313" key="1">
    <source>
        <dbReference type="EMBL" id="TFK70764.1"/>
    </source>
</evidence>
<accession>A0ACD3AYK4</accession>
<evidence type="ECO:0000313" key="2">
    <source>
        <dbReference type="Proteomes" id="UP000308600"/>
    </source>
</evidence>
<sequence>MPNEDVEEEPDVPSCHVPDCTLPIDVVIKTSDAKYFGTHLQNLESYGEGFPPASLGKRKRVNYMDIEEDSDVLSLMLDFMHKQPQPDLQQLQIKVLVRLAEAAEKYLIYSAISICRVMIGNRIPEAPLEILGYAIKHNYHNIANKAAPLSLESSWNDARRELGASGLILWAEYREYFHSLFRGRLYPVQFHPPFQYAPRLCSEYDIQVNVLNRLFKSPGTVLSEGWKDQQMASVDLEHDMEPCSDCEEGLRLWLQNLVDAAELFPKFSTLL</sequence>
<reference evidence="1 2" key="1">
    <citation type="journal article" date="2019" name="Nat. Ecol. Evol.">
        <title>Megaphylogeny resolves global patterns of mushroom evolution.</title>
        <authorList>
            <person name="Varga T."/>
            <person name="Krizsan K."/>
            <person name="Foldi C."/>
            <person name="Dima B."/>
            <person name="Sanchez-Garcia M."/>
            <person name="Sanchez-Ramirez S."/>
            <person name="Szollosi G.J."/>
            <person name="Szarkandi J.G."/>
            <person name="Papp V."/>
            <person name="Albert L."/>
            <person name="Andreopoulos W."/>
            <person name="Angelini C."/>
            <person name="Antonin V."/>
            <person name="Barry K.W."/>
            <person name="Bougher N.L."/>
            <person name="Buchanan P."/>
            <person name="Buyck B."/>
            <person name="Bense V."/>
            <person name="Catcheside P."/>
            <person name="Chovatia M."/>
            <person name="Cooper J."/>
            <person name="Damon W."/>
            <person name="Desjardin D."/>
            <person name="Finy P."/>
            <person name="Geml J."/>
            <person name="Haridas S."/>
            <person name="Hughes K."/>
            <person name="Justo A."/>
            <person name="Karasinski D."/>
            <person name="Kautmanova I."/>
            <person name="Kiss B."/>
            <person name="Kocsube S."/>
            <person name="Kotiranta H."/>
            <person name="LaButti K.M."/>
            <person name="Lechner B.E."/>
            <person name="Liimatainen K."/>
            <person name="Lipzen A."/>
            <person name="Lukacs Z."/>
            <person name="Mihaltcheva S."/>
            <person name="Morgado L.N."/>
            <person name="Niskanen T."/>
            <person name="Noordeloos M.E."/>
            <person name="Ohm R.A."/>
            <person name="Ortiz-Santana B."/>
            <person name="Ovrebo C."/>
            <person name="Racz N."/>
            <person name="Riley R."/>
            <person name="Savchenko A."/>
            <person name="Shiryaev A."/>
            <person name="Soop K."/>
            <person name="Spirin V."/>
            <person name="Szebenyi C."/>
            <person name="Tomsovsky M."/>
            <person name="Tulloss R.E."/>
            <person name="Uehling J."/>
            <person name="Grigoriev I.V."/>
            <person name="Vagvolgyi C."/>
            <person name="Papp T."/>
            <person name="Martin F.M."/>
            <person name="Miettinen O."/>
            <person name="Hibbett D.S."/>
            <person name="Nagy L.G."/>
        </authorList>
    </citation>
    <scope>NUCLEOTIDE SEQUENCE [LARGE SCALE GENOMIC DNA]</scope>
    <source>
        <strain evidence="1 2">NL-1719</strain>
    </source>
</reference>
<dbReference type="Proteomes" id="UP000308600">
    <property type="component" value="Unassembled WGS sequence"/>
</dbReference>
<proteinExistence type="predicted"/>
<name>A0ACD3AYK4_9AGAR</name>
<organism evidence="1 2">
    <name type="scientific">Pluteus cervinus</name>
    <dbReference type="NCBI Taxonomy" id="181527"/>
    <lineage>
        <taxon>Eukaryota</taxon>
        <taxon>Fungi</taxon>
        <taxon>Dikarya</taxon>
        <taxon>Basidiomycota</taxon>
        <taxon>Agaricomycotina</taxon>
        <taxon>Agaricomycetes</taxon>
        <taxon>Agaricomycetidae</taxon>
        <taxon>Agaricales</taxon>
        <taxon>Pluteineae</taxon>
        <taxon>Pluteaceae</taxon>
        <taxon>Pluteus</taxon>
    </lineage>
</organism>
<protein>
    <submittedName>
        <fullName evidence="1">Uncharacterized protein</fullName>
    </submittedName>
</protein>
<dbReference type="EMBL" id="ML208308">
    <property type="protein sequence ID" value="TFK70764.1"/>
    <property type="molecule type" value="Genomic_DNA"/>
</dbReference>